<sequence>MKKTLALIITIFFLTNSYSAESPNALNGAVGITGLISDSPNEYIAQLKQSAEVFENMGTIVAGVCIALSGNEEPGEMMLFNYSPSISVAFTSWGSNLTNRATQRLRQELDQIRTLTGDQTFRIVLPYNGPLYETWAVRIMELNTENPAAYVNAASNLEAAYNANGFEDFDLEINQAIVAGSVPAYRAIAVAPTLERLGAAFDALYSESWAQEAYTLVTSSRSSVVTDKLYTCEQVYEAM</sequence>
<feature type="chain" id="PRO_5013173308" evidence="1">
    <location>
        <begin position="21"/>
        <end position="239"/>
    </location>
</feature>
<gene>
    <name evidence="2" type="ORF">CNF02_10805</name>
</gene>
<proteinExistence type="predicted"/>
<protein>
    <submittedName>
        <fullName evidence="2">Uncharacterized protein</fullName>
    </submittedName>
</protein>
<name>A0A2A5W8A0_9GAMM</name>
<dbReference type="AlphaFoldDB" id="A0A2A5W8A0"/>
<dbReference type="EMBL" id="NTJZ01000013">
    <property type="protein sequence ID" value="PDH32745.1"/>
    <property type="molecule type" value="Genomic_DNA"/>
</dbReference>
<feature type="signal peptide" evidence="1">
    <location>
        <begin position="1"/>
        <end position="20"/>
    </location>
</feature>
<accession>A0A2A5W8A0</accession>
<comment type="caution">
    <text evidence="2">The sequence shown here is derived from an EMBL/GenBank/DDBJ whole genome shotgun (WGS) entry which is preliminary data.</text>
</comment>
<evidence type="ECO:0000313" key="2">
    <source>
        <dbReference type="EMBL" id="PDH32745.1"/>
    </source>
</evidence>
<reference evidence="2 3" key="1">
    <citation type="submission" date="2017-08" db="EMBL/GenBank/DDBJ databases">
        <title>Fine stratification of microbial communities through a metagenomic profile of the photic zone.</title>
        <authorList>
            <person name="Haro-Moreno J.M."/>
            <person name="Lopez-Perez M."/>
            <person name="De La Torre J."/>
            <person name="Picazo A."/>
            <person name="Camacho A."/>
            <person name="Rodriguez-Valera F."/>
        </authorList>
    </citation>
    <scope>NUCLEOTIDE SEQUENCE [LARGE SCALE GENOMIC DNA]</scope>
    <source>
        <strain evidence="2">MED-G28</strain>
    </source>
</reference>
<evidence type="ECO:0000313" key="3">
    <source>
        <dbReference type="Proteomes" id="UP000219329"/>
    </source>
</evidence>
<dbReference type="Proteomes" id="UP000219329">
    <property type="component" value="Unassembled WGS sequence"/>
</dbReference>
<evidence type="ECO:0000256" key="1">
    <source>
        <dbReference type="SAM" id="SignalP"/>
    </source>
</evidence>
<organism evidence="2 3">
    <name type="scientific">OM182 bacterium MED-G28</name>
    <dbReference type="NCBI Taxonomy" id="1986256"/>
    <lineage>
        <taxon>Bacteria</taxon>
        <taxon>Pseudomonadati</taxon>
        <taxon>Pseudomonadota</taxon>
        <taxon>Gammaproteobacteria</taxon>
        <taxon>OMG group</taxon>
        <taxon>OM182 clade</taxon>
    </lineage>
</organism>
<keyword evidence="1" id="KW-0732">Signal</keyword>